<dbReference type="EMBL" id="MN739937">
    <property type="protein sequence ID" value="QHT78772.1"/>
    <property type="molecule type" value="Genomic_DNA"/>
</dbReference>
<keyword evidence="1" id="KW-0812">Transmembrane</keyword>
<keyword evidence="1" id="KW-1133">Transmembrane helix</keyword>
<protein>
    <submittedName>
        <fullName evidence="2">Uncharacterized protein</fullName>
    </submittedName>
</protein>
<keyword evidence="1" id="KW-0472">Membrane</keyword>
<accession>A0A6C0HDR7</accession>
<evidence type="ECO:0000313" key="2">
    <source>
        <dbReference type="EMBL" id="QHT78772.1"/>
    </source>
</evidence>
<organism evidence="2">
    <name type="scientific">viral metagenome</name>
    <dbReference type="NCBI Taxonomy" id="1070528"/>
    <lineage>
        <taxon>unclassified sequences</taxon>
        <taxon>metagenomes</taxon>
        <taxon>organismal metagenomes</taxon>
    </lineage>
</organism>
<evidence type="ECO:0000256" key="1">
    <source>
        <dbReference type="SAM" id="Phobius"/>
    </source>
</evidence>
<proteinExistence type="predicted"/>
<feature type="transmembrane region" description="Helical" evidence="1">
    <location>
        <begin position="45"/>
        <end position="66"/>
    </location>
</feature>
<sequence length="93" mass="10988">MYLYNLVKQYYTPGVKQYFLGLQVTYATMESLIFLKKEYHIRPDIYDFVTIGGLIGTPMTIITHLFPKAPLTVFPLFFLWQKSCEQTINKIRK</sequence>
<reference evidence="2" key="1">
    <citation type="journal article" date="2020" name="Nature">
        <title>Giant virus diversity and host interactions through global metagenomics.</title>
        <authorList>
            <person name="Schulz F."/>
            <person name="Roux S."/>
            <person name="Paez-Espino D."/>
            <person name="Jungbluth S."/>
            <person name="Walsh D.A."/>
            <person name="Denef V.J."/>
            <person name="McMahon K.D."/>
            <person name="Konstantinidis K.T."/>
            <person name="Eloe-Fadrosh E.A."/>
            <person name="Kyrpides N.C."/>
            <person name="Woyke T."/>
        </authorList>
    </citation>
    <scope>NUCLEOTIDE SEQUENCE</scope>
    <source>
        <strain evidence="2">GVMAG-M-3300023179-92</strain>
    </source>
</reference>
<dbReference type="AlphaFoldDB" id="A0A6C0HDR7"/>
<name>A0A6C0HDR7_9ZZZZ</name>